<dbReference type="Pfam" id="PF02151">
    <property type="entry name" value="UVR"/>
    <property type="match status" value="1"/>
</dbReference>
<dbReference type="EMBL" id="FMMM01000082">
    <property type="protein sequence ID" value="SCQ24638.1"/>
    <property type="molecule type" value="Genomic_DNA"/>
</dbReference>
<feature type="domain" description="BFN" evidence="1">
    <location>
        <begin position="4"/>
        <end position="135"/>
    </location>
</feature>
<dbReference type="InterPro" id="IPR036104">
    <property type="entry name" value="BFN_sf"/>
</dbReference>
<proteinExistence type="predicted"/>
<dbReference type="AlphaFoldDB" id="A0A1D3UXF9"/>
<dbReference type="InterPro" id="IPR003729">
    <property type="entry name" value="Bi_nuclease_dom"/>
</dbReference>
<dbReference type="OrthoDB" id="9788698at2"/>
<evidence type="ECO:0000313" key="2">
    <source>
        <dbReference type="EMBL" id="SCQ24638.1"/>
    </source>
</evidence>
<sequence length="207" mass="23601">MDKKIRLIVQGLTNSQVQSGAYALILSEKGPRRLPVIVGVSEAQSIAIALEELTPPRPLTHDLFVGMIQSFKLFLSEVFIYRFEEGVFYSELIFSDGTNEVRIDSRTSDAVAIALRVNCPIYTLESIMQQCGVVIDEGTIENEAPVLSKDLNPEEIHDPEKLREWLNMLQRGELEERMQKAIGEEKYESAKIYRDELNRRDHFGDIQ</sequence>
<name>A0A1D3UXF9_TANFO</name>
<evidence type="ECO:0000313" key="3">
    <source>
        <dbReference type="Proteomes" id="UP000182057"/>
    </source>
</evidence>
<dbReference type="Proteomes" id="UP000182057">
    <property type="component" value="Unassembled WGS sequence"/>
</dbReference>
<gene>
    <name evidence="2" type="ORF">TFUB20_02606</name>
</gene>
<evidence type="ECO:0000259" key="1">
    <source>
        <dbReference type="PROSITE" id="PS51658"/>
    </source>
</evidence>
<protein>
    <recommendedName>
        <fullName evidence="1">BFN domain-containing protein</fullName>
    </recommendedName>
</protein>
<dbReference type="PANTHER" id="PTHR15160:SF1">
    <property type="entry name" value="VON HIPPEL-LINDAU DISEASE TUMOR SUPPRESSOR"/>
    <property type="match status" value="1"/>
</dbReference>
<dbReference type="Pfam" id="PF02577">
    <property type="entry name" value="BFN_dom"/>
    <property type="match status" value="1"/>
</dbReference>
<dbReference type="Gene3D" id="3.10.690.10">
    <property type="entry name" value="Bifunctional nuclease domain"/>
    <property type="match status" value="1"/>
</dbReference>
<dbReference type="PROSITE" id="PS51658">
    <property type="entry name" value="BFN"/>
    <property type="match status" value="1"/>
</dbReference>
<dbReference type="GO" id="GO:0004518">
    <property type="term" value="F:nuclease activity"/>
    <property type="evidence" value="ECO:0007669"/>
    <property type="project" value="InterPro"/>
</dbReference>
<dbReference type="PANTHER" id="PTHR15160">
    <property type="entry name" value="VON HIPPEL-LINDAU PROTEIN"/>
    <property type="match status" value="1"/>
</dbReference>
<dbReference type="InterPro" id="IPR001943">
    <property type="entry name" value="UVR_dom"/>
</dbReference>
<dbReference type="SUPFAM" id="SSF103256">
    <property type="entry name" value="Hypothetical protein TM0160"/>
    <property type="match status" value="1"/>
</dbReference>
<organism evidence="2 3">
    <name type="scientific">Tannerella forsythia</name>
    <name type="common">Bacteroides forsythus</name>
    <dbReference type="NCBI Taxonomy" id="28112"/>
    <lineage>
        <taxon>Bacteria</taxon>
        <taxon>Pseudomonadati</taxon>
        <taxon>Bacteroidota</taxon>
        <taxon>Bacteroidia</taxon>
        <taxon>Bacteroidales</taxon>
        <taxon>Tannerellaceae</taxon>
        <taxon>Tannerella</taxon>
    </lineage>
</organism>
<reference evidence="2 3" key="1">
    <citation type="submission" date="2016-09" db="EMBL/GenBank/DDBJ databases">
        <authorList>
            <person name="Capua I."/>
            <person name="De Benedictis P."/>
            <person name="Joannis T."/>
            <person name="Lombin L.H."/>
            <person name="Cattoli G."/>
        </authorList>
    </citation>
    <scope>NUCLEOTIDE SEQUENCE [LARGE SCALE GENOMIC DNA]</scope>
    <source>
        <strain evidence="2 3">UB20</strain>
    </source>
</reference>
<accession>A0A1D3UXF9</accession>
<dbReference type="RefSeq" id="WP_074450299.1">
    <property type="nucleotide sequence ID" value="NZ_FMMM01000082.1"/>
</dbReference>